<accession>A0AAU9EST8</accession>
<dbReference type="SMART" id="SM00895">
    <property type="entry name" value="FCD"/>
    <property type="match status" value="1"/>
</dbReference>
<dbReference type="EMBL" id="AP028679">
    <property type="protein sequence ID" value="BEQ16209.1"/>
    <property type="molecule type" value="Genomic_DNA"/>
</dbReference>
<keyword evidence="6" id="KW-1185">Reference proteome</keyword>
<dbReference type="InterPro" id="IPR011711">
    <property type="entry name" value="GntR_C"/>
</dbReference>
<gene>
    <name evidence="5" type="ORF">FAK_32750</name>
</gene>
<dbReference type="Gene3D" id="1.10.10.10">
    <property type="entry name" value="Winged helix-like DNA-binding domain superfamily/Winged helix DNA-binding domain"/>
    <property type="match status" value="1"/>
</dbReference>
<dbReference type="Pfam" id="PF00392">
    <property type="entry name" value="GntR"/>
    <property type="match status" value="1"/>
</dbReference>
<keyword evidence="2" id="KW-0238">DNA-binding</keyword>
<dbReference type="InterPro" id="IPR008920">
    <property type="entry name" value="TF_FadR/GntR_C"/>
</dbReference>
<dbReference type="InterPro" id="IPR036388">
    <property type="entry name" value="WH-like_DNA-bd_sf"/>
</dbReference>
<feature type="domain" description="HTH gntR-type" evidence="4">
    <location>
        <begin position="7"/>
        <end position="75"/>
    </location>
</feature>
<dbReference type="Pfam" id="PF07729">
    <property type="entry name" value="FCD"/>
    <property type="match status" value="1"/>
</dbReference>
<evidence type="ECO:0000256" key="1">
    <source>
        <dbReference type="ARBA" id="ARBA00023015"/>
    </source>
</evidence>
<dbReference type="SMART" id="SM00345">
    <property type="entry name" value="HTH_GNTR"/>
    <property type="match status" value="1"/>
</dbReference>
<dbReference type="GO" id="GO:0003677">
    <property type="term" value="F:DNA binding"/>
    <property type="evidence" value="ECO:0007669"/>
    <property type="project" value="UniProtKB-KW"/>
</dbReference>
<sequence>MASINKEKLATRVIDEIKRMITAGELREGDKLPNQNEFAEQLGVSRTVLREALHTLGILGVVEQRPKIGTVIIASAPLIYTEHINAPLINDPTAAVELIEVRRVVEVGAVELAAANASAKQVKQLGRLLKDMEKLQEKGETEAYGKKNMMFHLLIAEASGNRFMGHLLATIRGFMERWTTESLSALPGLPQRSVKAHQEIYQAIADHDPAAASEAMRRHIEDFRISLEDYHRHHPEALHKAQAK</sequence>
<dbReference type="Gene3D" id="1.20.120.530">
    <property type="entry name" value="GntR ligand-binding domain-like"/>
    <property type="match status" value="1"/>
</dbReference>
<name>A0AAU9EST8_9BACT</name>
<dbReference type="Proteomes" id="UP001366166">
    <property type="component" value="Chromosome"/>
</dbReference>
<dbReference type="GO" id="GO:0003700">
    <property type="term" value="F:DNA-binding transcription factor activity"/>
    <property type="evidence" value="ECO:0007669"/>
    <property type="project" value="InterPro"/>
</dbReference>
<dbReference type="CDD" id="cd07377">
    <property type="entry name" value="WHTH_GntR"/>
    <property type="match status" value="1"/>
</dbReference>
<dbReference type="SUPFAM" id="SSF46785">
    <property type="entry name" value="Winged helix' DNA-binding domain"/>
    <property type="match status" value="1"/>
</dbReference>
<evidence type="ECO:0000313" key="6">
    <source>
        <dbReference type="Proteomes" id="UP001366166"/>
    </source>
</evidence>
<reference evidence="6" key="1">
    <citation type="journal article" date="2023" name="Arch. Microbiol.">
        <title>Desulfoferula mesophilus gen. nov. sp. nov., a mesophilic sulfate-reducing bacterium isolated from a brackish lake sediment.</title>
        <authorList>
            <person name="Watanabe T."/>
            <person name="Yabe T."/>
            <person name="Tsuji J.M."/>
            <person name="Fukui M."/>
        </authorList>
    </citation>
    <scope>NUCLEOTIDE SEQUENCE [LARGE SCALE GENOMIC DNA]</scope>
    <source>
        <strain evidence="6">12FAK</strain>
    </source>
</reference>
<dbReference type="PANTHER" id="PTHR43537">
    <property type="entry name" value="TRANSCRIPTIONAL REGULATOR, GNTR FAMILY"/>
    <property type="match status" value="1"/>
</dbReference>
<keyword evidence="1" id="KW-0805">Transcription regulation</keyword>
<dbReference type="InterPro" id="IPR000524">
    <property type="entry name" value="Tscrpt_reg_HTH_GntR"/>
</dbReference>
<evidence type="ECO:0000313" key="5">
    <source>
        <dbReference type="EMBL" id="BEQ16209.1"/>
    </source>
</evidence>
<dbReference type="PANTHER" id="PTHR43537:SF5">
    <property type="entry name" value="UXU OPERON TRANSCRIPTIONAL REGULATOR"/>
    <property type="match status" value="1"/>
</dbReference>
<keyword evidence="3" id="KW-0804">Transcription</keyword>
<dbReference type="KEGG" id="dmp:FAK_32750"/>
<proteinExistence type="predicted"/>
<dbReference type="AlphaFoldDB" id="A0AAU9EST8"/>
<dbReference type="InterPro" id="IPR036390">
    <property type="entry name" value="WH_DNA-bd_sf"/>
</dbReference>
<dbReference type="PROSITE" id="PS50949">
    <property type="entry name" value="HTH_GNTR"/>
    <property type="match status" value="1"/>
</dbReference>
<dbReference type="SUPFAM" id="SSF48008">
    <property type="entry name" value="GntR ligand-binding domain-like"/>
    <property type="match status" value="1"/>
</dbReference>
<dbReference type="PRINTS" id="PR00035">
    <property type="entry name" value="HTHGNTR"/>
</dbReference>
<protein>
    <submittedName>
        <fullName evidence="5">GntR family transcriptional regulator</fullName>
    </submittedName>
</protein>
<organism evidence="5 6">
    <name type="scientific">Desulfoferula mesophila</name>
    <dbReference type="NCBI Taxonomy" id="3058419"/>
    <lineage>
        <taxon>Bacteria</taxon>
        <taxon>Pseudomonadati</taxon>
        <taxon>Thermodesulfobacteriota</taxon>
        <taxon>Desulfarculia</taxon>
        <taxon>Desulfarculales</taxon>
        <taxon>Desulfarculaceae</taxon>
        <taxon>Desulfoferula</taxon>
    </lineage>
</organism>
<evidence type="ECO:0000256" key="3">
    <source>
        <dbReference type="ARBA" id="ARBA00023163"/>
    </source>
</evidence>
<evidence type="ECO:0000256" key="2">
    <source>
        <dbReference type="ARBA" id="ARBA00023125"/>
    </source>
</evidence>
<dbReference type="RefSeq" id="WP_338601708.1">
    <property type="nucleotide sequence ID" value="NZ_AP028679.1"/>
</dbReference>
<evidence type="ECO:0000259" key="4">
    <source>
        <dbReference type="PROSITE" id="PS50949"/>
    </source>
</evidence>